<evidence type="ECO:0000313" key="2">
    <source>
        <dbReference type="EMBL" id="NBD25402.1"/>
    </source>
</evidence>
<dbReference type="RefSeq" id="WP_161744212.1">
    <property type="nucleotide sequence ID" value="NZ_JAAAMV010000012.1"/>
</dbReference>
<evidence type="ECO:0000313" key="3">
    <source>
        <dbReference type="Proteomes" id="UP000665561"/>
    </source>
</evidence>
<keyword evidence="3" id="KW-1185">Reference proteome</keyword>
<keyword evidence="1" id="KW-0472">Membrane</keyword>
<feature type="transmembrane region" description="Helical" evidence="1">
    <location>
        <begin position="33"/>
        <end position="50"/>
    </location>
</feature>
<dbReference type="EMBL" id="JAAAMV010000012">
    <property type="protein sequence ID" value="NBD25402.1"/>
    <property type="molecule type" value="Genomic_DNA"/>
</dbReference>
<keyword evidence="1" id="KW-1133">Transmembrane helix</keyword>
<proteinExistence type="predicted"/>
<comment type="caution">
    <text evidence="2">The sequence shown here is derived from an EMBL/GenBank/DDBJ whole genome shotgun (WGS) entry which is preliminary data.</text>
</comment>
<name>A0ABW9XRW6_9BACL</name>
<reference evidence="2 3" key="1">
    <citation type="submission" date="2020-01" db="EMBL/GenBank/DDBJ databases">
        <title>Paenibacillus soybeanensis sp. nov. isolated from the nodules of soybean (Glycine max(L.) Merr).</title>
        <authorList>
            <person name="Wang H."/>
        </authorList>
    </citation>
    <scope>NUCLEOTIDE SEQUENCE [LARGE SCALE GENOMIC DNA]</scope>
    <source>
        <strain evidence="2 3">T1</strain>
    </source>
</reference>
<evidence type="ECO:0000256" key="1">
    <source>
        <dbReference type="SAM" id="Phobius"/>
    </source>
</evidence>
<keyword evidence="1" id="KW-0812">Transmembrane</keyword>
<organism evidence="2 3">
    <name type="scientific">Paenibacillus glycinis</name>
    <dbReference type="NCBI Taxonomy" id="2697035"/>
    <lineage>
        <taxon>Bacteria</taxon>
        <taxon>Bacillati</taxon>
        <taxon>Bacillota</taxon>
        <taxon>Bacilli</taxon>
        <taxon>Bacillales</taxon>
        <taxon>Paenibacillaceae</taxon>
        <taxon>Paenibacillus</taxon>
    </lineage>
</organism>
<accession>A0ABW9XRW6</accession>
<gene>
    <name evidence="2" type="ORF">GT019_16080</name>
</gene>
<feature type="transmembrane region" description="Helical" evidence="1">
    <location>
        <begin position="62"/>
        <end position="84"/>
    </location>
</feature>
<protein>
    <submittedName>
        <fullName evidence="2">Uncharacterized protein</fullName>
    </submittedName>
</protein>
<dbReference type="Proteomes" id="UP000665561">
    <property type="component" value="Unassembled WGS sequence"/>
</dbReference>
<feature type="transmembrane region" description="Helical" evidence="1">
    <location>
        <begin position="7"/>
        <end position="27"/>
    </location>
</feature>
<sequence>MKRILNHLIWGLIIFPFFISMFCLSYFPCWLLFGLYILTIGILSIFGTFSKLEKIKNKVRRIFTRIAFPIVGIGMLVFFCFVWAPGYLDIGNYMTKDYRTVKGFPEHIDHLSSRSLFQGIKVKNISLISVYEIPEQDFDKEIEAVYLPRSKYVIKLGIYR</sequence>